<dbReference type="GO" id="GO:0006313">
    <property type="term" value="P:DNA transposition"/>
    <property type="evidence" value="ECO:0007669"/>
    <property type="project" value="InterPro"/>
</dbReference>
<organism evidence="3 4">
    <name type="scientific">Streptomyces cinnamoneus</name>
    <name type="common">Streptoverticillium cinnamoneum</name>
    <dbReference type="NCBI Taxonomy" id="53446"/>
    <lineage>
        <taxon>Bacteria</taxon>
        <taxon>Bacillati</taxon>
        <taxon>Actinomycetota</taxon>
        <taxon>Actinomycetes</taxon>
        <taxon>Kitasatosporales</taxon>
        <taxon>Streptomycetaceae</taxon>
        <taxon>Streptomyces</taxon>
        <taxon>Streptomyces cinnamoneus group</taxon>
    </lineage>
</organism>
<reference evidence="3 4" key="1">
    <citation type="journal article" date="2017" name="Biochemistry">
        <title>Identification of the Biosynthetic Pathway for the Antibiotic Bicyclomycin.</title>
        <authorList>
            <person name="Patteson J."/>
            <person name="Cai W."/>
            <person name="Johnson R.A."/>
            <person name="Santa Maria K."/>
            <person name="Li B."/>
        </authorList>
    </citation>
    <scope>NUCLEOTIDE SEQUENCE [LARGE SCALE GENOMIC DNA]</scope>
    <source>
        <strain evidence="3 4">ATCC 21532</strain>
    </source>
</reference>
<dbReference type="InterPro" id="IPR002559">
    <property type="entry name" value="Transposase_11"/>
</dbReference>
<dbReference type="AlphaFoldDB" id="A0A2G1XM62"/>
<dbReference type="Pfam" id="PF01609">
    <property type="entry name" value="DDE_Tnp_1"/>
    <property type="match status" value="1"/>
</dbReference>
<evidence type="ECO:0000313" key="3">
    <source>
        <dbReference type="EMBL" id="PHQ52328.1"/>
    </source>
</evidence>
<dbReference type="GO" id="GO:0004803">
    <property type="term" value="F:transposase activity"/>
    <property type="evidence" value="ECO:0007669"/>
    <property type="project" value="InterPro"/>
</dbReference>
<dbReference type="NCBIfam" id="NF033580">
    <property type="entry name" value="transpos_IS5_3"/>
    <property type="match status" value="1"/>
</dbReference>
<evidence type="ECO:0000259" key="2">
    <source>
        <dbReference type="Pfam" id="PF13340"/>
    </source>
</evidence>
<dbReference type="OrthoDB" id="4546548at2"/>
<feature type="domain" description="Insertion element IS402-like" evidence="2">
    <location>
        <begin position="18"/>
        <end position="96"/>
    </location>
</feature>
<gene>
    <name evidence="3" type="ORF">BLA24_07655</name>
</gene>
<dbReference type="PANTHER" id="PTHR30007:SF1">
    <property type="entry name" value="BLR1914 PROTEIN"/>
    <property type="match status" value="1"/>
</dbReference>
<protein>
    <submittedName>
        <fullName evidence="3">IS5/IS1182 family transposase</fullName>
    </submittedName>
</protein>
<comment type="caution">
    <text evidence="3">The sequence shown here is derived from an EMBL/GenBank/DDBJ whole genome shotgun (WGS) entry which is preliminary data.</text>
</comment>
<dbReference type="InterPro" id="IPR025161">
    <property type="entry name" value="IS402-like_dom"/>
</dbReference>
<sequence length="280" mass="31981">MADELSVVRTVGASPWIVSDELWERIEPLLPGKERRFRYPGRKPLPDREVLCGVLYVLYTGIQWEYLPQELGFGSGMTCWRRLRDWNEAGVWQRLHEILLAELNAAAKLDWSRCVIDSSHVRAPKRGIHTGPSPVDRGRAGSKHHLITDGHGTPLAVLLTGGNRNDVTQMLPLLDAIPPVRGRVGHPRRKPDSLFADRGYDHDIYRNCVRERGIVPAIARRGTRHGTGLGTYRWVVERSFAWLHGFKRLRIRWERRADIHEALLCLACCLITLRQINSLC</sequence>
<dbReference type="PANTHER" id="PTHR30007">
    <property type="entry name" value="PHP DOMAIN PROTEIN"/>
    <property type="match status" value="1"/>
</dbReference>
<dbReference type="EMBL" id="NHZO01000084">
    <property type="protein sequence ID" value="PHQ52328.1"/>
    <property type="molecule type" value="Genomic_DNA"/>
</dbReference>
<accession>A0A2G1XM62</accession>
<feature type="domain" description="Transposase IS4-like" evidence="1">
    <location>
        <begin position="114"/>
        <end position="270"/>
    </location>
</feature>
<name>A0A2G1XM62_STRCJ</name>
<evidence type="ECO:0000313" key="4">
    <source>
        <dbReference type="Proteomes" id="UP000222531"/>
    </source>
</evidence>
<keyword evidence="4" id="KW-1185">Reference proteome</keyword>
<dbReference type="Proteomes" id="UP000222531">
    <property type="component" value="Unassembled WGS sequence"/>
</dbReference>
<evidence type="ECO:0000259" key="1">
    <source>
        <dbReference type="Pfam" id="PF01609"/>
    </source>
</evidence>
<dbReference type="Pfam" id="PF13340">
    <property type="entry name" value="DUF4096"/>
    <property type="match status" value="1"/>
</dbReference>
<proteinExistence type="predicted"/>
<dbReference type="GO" id="GO:0003677">
    <property type="term" value="F:DNA binding"/>
    <property type="evidence" value="ECO:0007669"/>
    <property type="project" value="InterPro"/>
</dbReference>